<name>A0A1M5R7V1_9EURY</name>
<dbReference type="OrthoDB" id="300230at2157"/>
<keyword evidence="2" id="KW-1185">Reference proteome</keyword>
<evidence type="ECO:0000313" key="2">
    <source>
        <dbReference type="Proteomes" id="UP000184357"/>
    </source>
</evidence>
<gene>
    <name evidence="1" type="ORF">SAMN05443636_2089</name>
</gene>
<dbReference type="RefSeq" id="WP_073309253.1">
    <property type="nucleotide sequence ID" value="NZ_FQWV01000005.1"/>
</dbReference>
<proteinExistence type="predicted"/>
<sequence>MSSPFPSVPADALAEGGWREAERRETTAFDAAVVTVEAATVVYEDRALRDRIRKSTGLDRLWRFFVASRLAVSPATGPSPALTKLVANRAHAGFADTIGDRGFEGVRRTDRADAEAAEEALHDGSRVAGYEALCRLDGVGVRARGWAAVRPSSGMYLLVGGAYPTAVRTAPDERVDDALAEALDPDRFRGELFSLMRATE</sequence>
<evidence type="ECO:0000313" key="1">
    <source>
        <dbReference type="EMBL" id="SHH22392.1"/>
    </source>
</evidence>
<dbReference type="EMBL" id="FQWV01000005">
    <property type="protein sequence ID" value="SHH22392.1"/>
    <property type="molecule type" value="Genomic_DNA"/>
</dbReference>
<organism evidence="1 2">
    <name type="scientific">Halobaculum gomorrense</name>
    <dbReference type="NCBI Taxonomy" id="43928"/>
    <lineage>
        <taxon>Archaea</taxon>
        <taxon>Methanobacteriati</taxon>
        <taxon>Methanobacteriota</taxon>
        <taxon>Stenosarchaea group</taxon>
        <taxon>Halobacteria</taxon>
        <taxon>Halobacteriales</taxon>
        <taxon>Haloferacaceae</taxon>
        <taxon>Halobaculum</taxon>
    </lineage>
</organism>
<dbReference type="AlphaFoldDB" id="A0A1M5R7V1"/>
<dbReference type="Pfam" id="PF20127">
    <property type="entry name" value="DUF6517"/>
    <property type="match status" value="1"/>
</dbReference>
<dbReference type="InterPro" id="IPR045396">
    <property type="entry name" value="DUF6517"/>
</dbReference>
<dbReference type="Proteomes" id="UP000184357">
    <property type="component" value="Unassembled WGS sequence"/>
</dbReference>
<reference evidence="1 2" key="1">
    <citation type="submission" date="2016-11" db="EMBL/GenBank/DDBJ databases">
        <authorList>
            <person name="Jaros S."/>
            <person name="Januszkiewicz K."/>
            <person name="Wedrychowicz H."/>
        </authorList>
    </citation>
    <scope>NUCLEOTIDE SEQUENCE [LARGE SCALE GENOMIC DNA]</scope>
    <source>
        <strain evidence="1 2">DSM 9297</strain>
    </source>
</reference>
<accession>A0A1M5R7V1</accession>
<protein>
    <submittedName>
        <fullName evidence="1">Uncharacterized protein</fullName>
    </submittedName>
</protein>
<dbReference type="STRING" id="43928.SAMN05443636_2089"/>